<evidence type="ECO:0000313" key="3">
    <source>
        <dbReference type="Proteomes" id="UP000014541"/>
    </source>
</evidence>
<keyword evidence="3" id="KW-1185">Reference proteome</keyword>
<accession>S3KJI9</accession>
<dbReference type="AlphaFoldDB" id="S3KJI9"/>
<organism evidence="2 3">
    <name type="scientific">Treponema maltophilum ATCC 51939</name>
    <dbReference type="NCBI Taxonomy" id="1125699"/>
    <lineage>
        <taxon>Bacteria</taxon>
        <taxon>Pseudomonadati</taxon>
        <taxon>Spirochaetota</taxon>
        <taxon>Spirochaetia</taxon>
        <taxon>Spirochaetales</taxon>
        <taxon>Treponemataceae</taxon>
        <taxon>Treponema</taxon>
    </lineage>
</organism>
<dbReference type="eggNOG" id="ENOG502Z9XC">
    <property type="taxonomic scope" value="Bacteria"/>
</dbReference>
<dbReference type="STRING" id="1125699.HMPREF9194_00390"/>
<reference evidence="2 3" key="1">
    <citation type="submission" date="2013-04" db="EMBL/GenBank/DDBJ databases">
        <title>The Genome Sequence of Treponema maltophilum ATCC 51939.</title>
        <authorList>
            <consortium name="The Broad Institute Genomics Platform"/>
            <person name="Earl A."/>
            <person name="Ward D."/>
            <person name="Feldgarden M."/>
            <person name="Gevers D."/>
            <person name="Leonetti C."/>
            <person name="Blanton J.M."/>
            <person name="Dewhirst F.E."/>
            <person name="Izard J."/>
            <person name="Walker B."/>
            <person name="Young S."/>
            <person name="Zeng Q."/>
            <person name="Gargeya S."/>
            <person name="Fitzgerald M."/>
            <person name="Haas B."/>
            <person name="Abouelleil A."/>
            <person name="Allen A.W."/>
            <person name="Alvarado L."/>
            <person name="Arachchi H.M."/>
            <person name="Berlin A.M."/>
            <person name="Chapman S.B."/>
            <person name="Gainer-Dewar J."/>
            <person name="Goldberg J."/>
            <person name="Griggs A."/>
            <person name="Gujja S."/>
            <person name="Hansen M."/>
            <person name="Howarth C."/>
            <person name="Imamovic A."/>
            <person name="Ireland A."/>
            <person name="Larimer J."/>
            <person name="McCowan C."/>
            <person name="Murphy C."/>
            <person name="Pearson M."/>
            <person name="Poon T.W."/>
            <person name="Priest M."/>
            <person name="Roberts A."/>
            <person name="Saif S."/>
            <person name="Shea T."/>
            <person name="Sisk P."/>
            <person name="Sykes S."/>
            <person name="Wortman J."/>
            <person name="Nusbaum C."/>
            <person name="Birren B."/>
        </authorList>
    </citation>
    <scope>NUCLEOTIDE SEQUENCE [LARGE SCALE GENOMIC DNA]</scope>
    <source>
        <strain evidence="2 3">ATCC 51939</strain>
    </source>
</reference>
<feature type="transmembrane region" description="Helical" evidence="1">
    <location>
        <begin position="126"/>
        <end position="148"/>
    </location>
</feature>
<sequence>MNAVHAEGLTASANSAFMYGIGAAVAALITLVSIVFAVRAYRAAVAAGIDKKSIRSVIRSSAVFTLIPSTAILLGLVTMAGGLGVPLSWIRLSVIGAVQYELIAANAAASAAGIPALLLDLLTPRVFVSIAVVMTACIISGPLFNLFFLKRYNAGVKNMQQKDNRWGHLVVDSMFMGMICTFLGNPIIALRLDPGRGKTALLVMFVSAAVMALCSFAVKKGKLKAFEGFALPVSMITGMAFAVLF</sequence>
<feature type="transmembrane region" description="Helical" evidence="1">
    <location>
        <begin position="62"/>
        <end position="83"/>
    </location>
</feature>
<keyword evidence="1" id="KW-0472">Membrane</keyword>
<feature type="transmembrane region" description="Helical" evidence="1">
    <location>
        <begin position="225"/>
        <end position="244"/>
    </location>
</feature>
<evidence type="ECO:0000256" key="1">
    <source>
        <dbReference type="SAM" id="Phobius"/>
    </source>
</evidence>
<evidence type="ECO:0000313" key="2">
    <source>
        <dbReference type="EMBL" id="EPF32392.1"/>
    </source>
</evidence>
<feature type="transmembrane region" description="Helical" evidence="1">
    <location>
        <begin position="169"/>
        <end position="188"/>
    </location>
</feature>
<dbReference type="RefSeq" id="WP_016524689.1">
    <property type="nucleotide sequence ID" value="NZ_KE332518.1"/>
</dbReference>
<dbReference type="Proteomes" id="UP000014541">
    <property type="component" value="Unassembled WGS sequence"/>
</dbReference>
<gene>
    <name evidence="2" type="ORF">HMPREF9194_00390</name>
</gene>
<dbReference type="InterPro" id="IPR032479">
    <property type="entry name" value="DUF5058"/>
</dbReference>
<dbReference type="EMBL" id="ATFF01000002">
    <property type="protein sequence ID" value="EPF32392.1"/>
    <property type="molecule type" value="Genomic_DNA"/>
</dbReference>
<dbReference type="HOGENOM" id="CLU_101764_0_0_12"/>
<proteinExistence type="predicted"/>
<feature type="transmembrane region" description="Helical" evidence="1">
    <location>
        <begin position="200"/>
        <end position="218"/>
    </location>
</feature>
<dbReference type="PATRIC" id="fig|1125699.3.peg.392"/>
<evidence type="ECO:0008006" key="4">
    <source>
        <dbReference type="Google" id="ProtNLM"/>
    </source>
</evidence>
<protein>
    <recommendedName>
        <fullName evidence="4">DUF5058 domain-containing protein</fullName>
    </recommendedName>
</protein>
<keyword evidence="1" id="KW-0812">Transmembrane</keyword>
<comment type="caution">
    <text evidence="2">The sequence shown here is derived from an EMBL/GenBank/DDBJ whole genome shotgun (WGS) entry which is preliminary data.</text>
</comment>
<keyword evidence="1" id="KW-1133">Transmembrane helix</keyword>
<dbReference type="Pfam" id="PF16481">
    <property type="entry name" value="DUF5058"/>
    <property type="match status" value="1"/>
</dbReference>
<name>S3KJI9_TREMA</name>
<feature type="transmembrane region" description="Helical" evidence="1">
    <location>
        <begin position="16"/>
        <end position="41"/>
    </location>
</feature>